<organism evidence="2">
    <name type="scientific">Octactis speculum</name>
    <dbReference type="NCBI Taxonomy" id="3111310"/>
    <lineage>
        <taxon>Eukaryota</taxon>
        <taxon>Sar</taxon>
        <taxon>Stramenopiles</taxon>
        <taxon>Ochrophyta</taxon>
        <taxon>Dictyochophyceae</taxon>
        <taxon>Dictyochales</taxon>
        <taxon>Dictyochaceae</taxon>
        <taxon>Octactis</taxon>
    </lineage>
</organism>
<dbReference type="InterPro" id="IPR029058">
    <property type="entry name" value="AB_hydrolase_fold"/>
</dbReference>
<protein>
    <recommendedName>
        <fullName evidence="3">Serine hydrolase FSH domain-containing protein</fullName>
    </recommendedName>
</protein>
<keyword evidence="1" id="KW-0812">Transmembrane</keyword>
<keyword evidence="1" id="KW-0472">Membrane</keyword>
<dbReference type="EMBL" id="HBGS01016232">
    <property type="protein sequence ID" value="CAD9400636.1"/>
    <property type="molecule type" value="Transcribed_RNA"/>
</dbReference>
<dbReference type="Gene3D" id="3.40.50.1820">
    <property type="entry name" value="alpha/beta hydrolase"/>
    <property type="match status" value="1"/>
</dbReference>
<feature type="transmembrane region" description="Helical" evidence="1">
    <location>
        <begin position="71"/>
        <end position="90"/>
    </location>
</feature>
<sequence length="247" mass="26843">MAYSAPAFRVLYIEGFSPGPGLPSPLLSQAGVEWHEGRMPYTLGALLKNPYLVLLVASIATLIWALSALSLTWFGVLGLLVALALWCFFLKRAIVGYVLDDCMAVYSRRIKELQPDVVVGYSWGGGVLCGLLNRSLWDGASILLAPAGEQMWGHSGRAPPTLRRGSIPVTASVLTVQGDRDPIVTLEEVQRLHKGADESTTSVGPQVELMVVARGDHFLRGIVTPHSLLAWFSRLCERTAARKMSSE</sequence>
<proteinExistence type="predicted"/>
<evidence type="ECO:0000256" key="1">
    <source>
        <dbReference type="SAM" id="Phobius"/>
    </source>
</evidence>
<feature type="transmembrane region" description="Helical" evidence="1">
    <location>
        <begin position="46"/>
        <end position="65"/>
    </location>
</feature>
<accession>A0A7S2FLQ9</accession>
<dbReference type="SUPFAM" id="SSF53474">
    <property type="entry name" value="alpha/beta-Hydrolases"/>
    <property type="match status" value="1"/>
</dbReference>
<keyword evidence="1" id="KW-1133">Transmembrane helix</keyword>
<evidence type="ECO:0000313" key="2">
    <source>
        <dbReference type="EMBL" id="CAD9400636.1"/>
    </source>
</evidence>
<gene>
    <name evidence="2" type="ORF">DSPE1174_LOCUS8511</name>
</gene>
<dbReference type="AlphaFoldDB" id="A0A7S2FLQ9"/>
<evidence type="ECO:0008006" key="3">
    <source>
        <dbReference type="Google" id="ProtNLM"/>
    </source>
</evidence>
<reference evidence="2" key="1">
    <citation type="submission" date="2021-01" db="EMBL/GenBank/DDBJ databases">
        <authorList>
            <person name="Corre E."/>
            <person name="Pelletier E."/>
            <person name="Niang G."/>
            <person name="Scheremetjew M."/>
            <person name="Finn R."/>
            <person name="Kale V."/>
            <person name="Holt S."/>
            <person name="Cochrane G."/>
            <person name="Meng A."/>
            <person name="Brown T."/>
            <person name="Cohen L."/>
        </authorList>
    </citation>
    <scope>NUCLEOTIDE SEQUENCE</scope>
    <source>
        <strain evidence="2">CCMP1381</strain>
    </source>
</reference>
<name>A0A7S2FLQ9_9STRA</name>